<name>A0AC35FD66_9BILA</name>
<reference evidence="2" key="1">
    <citation type="submission" date="2022-11" db="UniProtKB">
        <authorList>
            <consortium name="WormBaseParasite"/>
        </authorList>
    </citation>
    <scope>IDENTIFICATION</scope>
</reference>
<accession>A0AC35FD66</accession>
<dbReference type="WBParaSite" id="PS1159_v2.g15606.t1">
    <property type="protein sequence ID" value="PS1159_v2.g15606.t1"/>
    <property type="gene ID" value="PS1159_v2.g15606"/>
</dbReference>
<evidence type="ECO:0000313" key="1">
    <source>
        <dbReference type="Proteomes" id="UP000887580"/>
    </source>
</evidence>
<dbReference type="Proteomes" id="UP000887580">
    <property type="component" value="Unplaced"/>
</dbReference>
<proteinExistence type="predicted"/>
<protein>
    <submittedName>
        <fullName evidence="2">SKP1 component dimerisation domain-containing protein</fullName>
    </submittedName>
</protein>
<sequence length="155" mass="17827">MESTSTPKITLRASLDLNKLEIPIGENIIKASTFLTNLTETCTDDTTLDVNMTSKQLEQFTTFFNHYPSTTAPKDTEFETEFFQGLTDEEFFSLCKAIDFFDCDRFTEAAADFVVTEKIPEMKTEDLRSYLGIKNDIQDKNLELFEASTLEYYKQ</sequence>
<evidence type="ECO:0000313" key="2">
    <source>
        <dbReference type="WBParaSite" id="PS1159_v2.g15606.t1"/>
    </source>
</evidence>
<organism evidence="1 2">
    <name type="scientific">Panagrolaimus sp. PS1159</name>
    <dbReference type="NCBI Taxonomy" id="55785"/>
    <lineage>
        <taxon>Eukaryota</taxon>
        <taxon>Metazoa</taxon>
        <taxon>Ecdysozoa</taxon>
        <taxon>Nematoda</taxon>
        <taxon>Chromadorea</taxon>
        <taxon>Rhabditida</taxon>
        <taxon>Tylenchina</taxon>
        <taxon>Panagrolaimomorpha</taxon>
        <taxon>Panagrolaimoidea</taxon>
        <taxon>Panagrolaimidae</taxon>
        <taxon>Panagrolaimus</taxon>
    </lineage>
</organism>